<dbReference type="PROSITE" id="PS51900">
    <property type="entry name" value="CB"/>
    <property type="match status" value="1"/>
</dbReference>
<dbReference type="InterPro" id="IPR013762">
    <property type="entry name" value="Integrase-like_cat_sf"/>
</dbReference>
<evidence type="ECO:0000256" key="2">
    <source>
        <dbReference type="ARBA" id="ARBA00022908"/>
    </source>
</evidence>
<dbReference type="PANTHER" id="PTHR30629">
    <property type="entry name" value="PROPHAGE INTEGRASE"/>
    <property type="match status" value="1"/>
</dbReference>
<dbReference type="Gene3D" id="1.10.150.130">
    <property type="match status" value="1"/>
</dbReference>
<dbReference type="InterPro" id="IPR044068">
    <property type="entry name" value="CB"/>
</dbReference>
<dbReference type="Gene3D" id="1.10.443.10">
    <property type="entry name" value="Intergrase catalytic core"/>
    <property type="match status" value="1"/>
</dbReference>
<evidence type="ECO:0000256" key="3">
    <source>
        <dbReference type="ARBA" id="ARBA00023125"/>
    </source>
</evidence>
<protein>
    <submittedName>
        <fullName evidence="9">Integrase</fullName>
    </submittedName>
</protein>
<comment type="caution">
    <text evidence="9">The sequence shown here is derived from an EMBL/GenBank/DDBJ whole genome shotgun (WGS) entry which is preliminary data.</text>
</comment>
<keyword evidence="2" id="KW-0229">DNA integration</keyword>
<keyword evidence="3 5" id="KW-0238">DNA-binding</keyword>
<dbReference type="Pfam" id="PF00589">
    <property type="entry name" value="Phage_integrase"/>
    <property type="match status" value="1"/>
</dbReference>
<evidence type="ECO:0000256" key="6">
    <source>
        <dbReference type="SAM" id="MobiDB-lite"/>
    </source>
</evidence>
<gene>
    <name evidence="9" type="ORF">ABIG07_002755</name>
</gene>
<dbReference type="RefSeq" id="WP_244439201.1">
    <property type="nucleotide sequence ID" value="NZ_AXAF01000003.1"/>
</dbReference>
<dbReference type="InterPro" id="IPR050808">
    <property type="entry name" value="Phage_Integrase"/>
</dbReference>
<feature type="region of interest" description="Disordered" evidence="6">
    <location>
        <begin position="214"/>
        <end position="244"/>
    </location>
</feature>
<keyword evidence="4" id="KW-0233">DNA recombination</keyword>
<evidence type="ECO:0000313" key="10">
    <source>
        <dbReference type="Proteomes" id="UP001565369"/>
    </source>
</evidence>
<sequence length="552" mass="61727">MLFRVVRPMRRDGSRFPLFVQRIPADVRHKAVGIKLAIPLGEGFVFVTPSEGAQAVRFSLRTTEPSEVKTRQALAAASLETVWEALRNDAPVHLTHRQATALAGELYRVWADSESRARSVAMVHTPGVGWAPDTESHEEQEAHWAAVTEMWERVAGDGEAKKLEKALGPIVDRLLLTKGIRRVDSASRALLLTAFWMALRDAFASRQRNAGGDYSLDPKAARFPEWQAPTGAPKEKPKRGASKNSLSGLVEDWWKEAKRAGRKQSTYESYRNSMARLVTFLKHDTASRVTPEDIVRFKDHRVQSGVRPKTVKDSDLAGMKTVFGWAVVNRRLHSNPAEGITIKVGKSRKLRSKGFYDSEAIAILKHAREFVPGREAPKLAAAKRWVPWLCAFTGGRVGEMIQIRKEDLRREGKLWVLHVTPEAGPVKTDEARDVVLHRQVIEEGFLEFFERSKGGYLFIEPKAGELGVRNAVKTARNKVNEFVREVVKDKNVDPSHGWRHRFKTVGIDQGVEMRVLDAIQGHAPRSVSEGYGDVTIKAKANAIARFPAIDVA</sequence>
<organism evidence="9 10">
    <name type="scientific">Bradyrhizobium ottawaense</name>
    <dbReference type="NCBI Taxonomy" id="931866"/>
    <lineage>
        <taxon>Bacteria</taxon>
        <taxon>Pseudomonadati</taxon>
        <taxon>Pseudomonadota</taxon>
        <taxon>Alphaproteobacteria</taxon>
        <taxon>Hyphomicrobiales</taxon>
        <taxon>Nitrobacteraceae</taxon>
        <taxon>Bradyrhizobium</taxon>
    </lineage>
</organism>
<accession>A0ABV4FQC2</accession>
<dbReference type="InterPro" id="IPR011010">
    <property type="entry name" value="DNA_brk_join_enz"/>
</dbReference>
<feature type="domain" description="Core-binding (CB)" evidence="8">
    <location>
        <begin position="244"/>
        <end position="327"/>
    </location>
</feature>
<reference evidence="9 10" key="1">
    <citation type="submission" date="2024-07" db="EMBL/GenBank/DDBJ databases">
        <title>Genomic Encyclopedia of Type Strains, Phase V (KMG-V): Genome sequencing to study the core and pangenomes of soil and plant-associated prokaryotes.</title>
        <authorList>
            <person name="Whitman W."/>
        </authorList>
    </citation>
    <scope>NUCLEOTIDE SEQUENCE [LARGE SCALE GENOMIC DNA]</scope>
    <source>
        <strain evidence="9 10">USDA 152</strain>
    </source>
</reference>
<dbReference type="SUPFAM" id="SSF56349">
    <property type="entry name" value="DNA breaking-rejoining enzymes"/>
    <property type="match status" value="1"/>
</dbReference>
<comment type="similarity">
    <text evidence="1">Belongs to the 'phage' integrase family.</text>
</comment>
<evidence type="ECO:0000259" key="7">
    <source>
        <dbReference type="PROSITE" id="PS51898"/>
    </source>
</evidence>
<evidence type="ECO:0000259" key="8">
    <source>
        <dbReference type="PROSITE" id="PS51900"/>
    </source>
</evidence>
<name>A0ABV4FQC2_9BRAD</name>
<keyword evidence="10" id="KW-1185">Reference proteome</keyword>
<dbReference type="PROSITE" id="PS51898">
    <property type="entry name" value="TYR_RECOMBINASE"/>
    <property type="match status" value="1"/>
</dbReference>
<evidence type="ECO:0000313" key="9">
    <source>
        <dbReference type="EMBL" id="MEY9453807.1"/>
    </source>
</evidence>
<dbReference type="PANTHER" id="PTHR30629:SF2">
    <property type="entry name" value="PROPHAGE INTEGRASE INTS-RELATED"/>
    <property type="match status" value="1"/>
</dbReference>
<proteinExistence type="inferred from homology"/>
<dbReference type="InterPro" id="IPR010998">
    <property type="entry name" value="Integrase_recombinase_N"/>
</dbReference>
<evidence type="ECO:0000256" key="1">
    <source>
        <dbReference type="ARBA" id="ARBA00008857"/>
    </source>
</evidence>
<feature type="domain" description="Tyr recombinase" evidence="7">
    <location>
        <begin position="349"/>
        <end position="544"/>
    </location>
</feature>
<dbReference type="Proteomes" id="UP001565369">
    <property type="component" value="Unassembled WGS sequence"/>
</dbReference>
<evidence type="ECO:0000256" key="4">
    <source>
        <dbReference type="ARBA" id="ARBA00023172"/>
    </source>
</evidence>
<dbReference type="InterPro" id="IPR002104">
    <property type="entry name" value="Integrase_catalytic"/>
</dbReference>
<dbReference type="EMBL" id="JBGBZJ010000003">
    <property type="protein sequence ID" value="MEY9453807.1"/>
    <property type="molecule type" value="Genomic_DNA"/>
</dbReference>
<evidence type="ECO:0000256" key="5">
    <source>
        <dbReference type="PROSITE-ProRule" id="PRU01248"/>
    </source>
</evidence>